<dbReference type="SUPFAM" id="SSF75304">
    <property type="entry name" value="Amidase signature (AS) enzymes"/>
    <property type="match status" value="1"/>
</dbReference>
<gene>
    <name evidence="7" type="ORF">ONZ51_g1447</name>
</gene>
<comment type="similarity">
    <text evidence="2">Belongs to the amidase family.</text>
</comment>
<feature type="active site" description="Acyl-ester intermediate" evidence="5">
    <location>
        <position position="230"/>
    </location>
</feature>
<keyword evidence="4" id="KW-0378">Hydrolase</keyword>
<dbReference type="Gene3D" id="3.90.1300.10">
    <property type="entry name" value="Amidase signature (AS) domain"/>
    <property type="match status" value="1"/>
</dbReference>
<dbReference type="InterPro" id="IPR036928">
    <property type="entry name" value="AS_sf"/>
</dbReference>
<comment type="catalytic activity">
    <reaction evidence="1">
        <text>a monocarboxylic acid amide + H2O = a monocarboxylate + NH4(+)</text>
        <dbReference type="Rhea" id="RHEA:12020"/>
        <dbReference type="ChEBI" id="CHEBI:15377"/>
        <dbReference type="ChEBI" id="CHEBI:28938"/>
        <dbReference type="ChEBI" id="CHEBI:35757"/>
        <dbReference type="ChEBI" id="CHEBI:83628"/>
        <dbReference type="EC" id="3.5.1.4"/>
    </reaction>
</comment>
<dbReference type="AlphaFoldDB" id="A0AAD7U1H8"/>
<proteinExistence type="inferred from homology"/>
<feature type="active site" description="Charge relay system" evidence="5">
    <location>
        <position position="206"/>
    </location>
</feature>
<evidence type="ECO:0000256" key="5">
    <source>
        <dbReference type="PIRSR" id="PIRSR001221-1"/>
    </source>
</evidence>
<dbReference type="PIRSF" id="PIRSF001221">
    <property type="entry name" value="Amidase_fungi"/>
    <property type="match status" value="1"/>
</dbReference>
<reference evidence="7" key="1">
    <citation type="submission" date="2022-11" db="EMBL/GenBank/DDBJ databases">
        <title>Genome Sequence of Cubamyces cubensis.</title>
        <authorList>
            <person name="Buettner E."/>
        </authorList>
    </citation>
    <scope>NUCLEOTIDE SEQUENCE</scope>
    <source>
        <strain evidence="7">MPL-01</strain>
    </source>
</reference>
<evidence type="ECO:0000256" key="4">
    <source>
        <dbReference type="ARBA" id="ARBA00022801"/>
    </source>
</evidence>
<dbReference type="PROSITE" id="PS00571">
    <property type="entry name" value="AMIDASES"/>
    <property type="match status" value="1"/>
</dbReference>
<protein>
    <recommendedName>
        <fullName evidence="3">amidase</fullName>
        <ecNumber evidence="3">3.5.1.4</ecNumber>
    </recommendedName>
</protein>
<keyword evidence="8" id="KW-1185">Reference proteome</keyword>
<accession>A0AAD7U1H8</accession>
<comment type="caution">
    <text evidence="7">The sequence shown here is derived from an EMBL/GenBank/DDBJ whole genome shotgun (WGS) entry which is preliminary data.</text>
</comment>
<name>A0AAD7U1H8_9APHY</name>
<organism evidence="7 8">
    <name type="scientific">Trametes cubensis</name>
    <dbReference type="NCBI Taxonomy" id="1111947"/>
    <lineage>
        <taxon>Eukaryota</taxon>
        <taxon>Fungi</taxon>
        <taxon>Dikarya</taxon>
        <taxon>Basidiomycota</taxon>
        <taxon>Agaricomycotina</taxon>
        <taxon>Agaricomycetes</taxon>
        <taxon>Polyporales</taxon>
        <taxon>Polyporaceae</taxon>
        <taxon>Trametes</taxon>
    </lineage>
</organism>
<dbReference type="InterPro" id="IPR020556">
    <property type="entry name" value="Amidase_CS"/>
</dbReference>
<dbReference type="GO" id="GO:0004040">
    <property type="term" value="F:amidase activity"/>
    <property type="evidence" value="ECO:0007669"/>
    <property type="project" value="UniProtKB-EC"/>
</dbReference>
<sequence length="560" mass="61049">MADKWRQLVSDKRQRQQECIPKEWLVALPSDDLLDVRAYPDTCGLLTEREVAITNTCNVDVLLNKLASAEWSAVEVTTAFYKRAIVAHQLVNCLTEIFIERALARAAELDEYLNRTGKVVGPLHGLPVSLKDQISIKGLEVTMGYASWIGKYSDRDAVMTQILYACGAIPFVMTNVPQALMWPETYNLIFGRTSNPANRTLTCGGSSGGEGALISMRGSPLGIGSDLGGSVRYPSAFNGLYGLRPSYGRLPYSGCVNSLEGQDSSPSSLGPISGSLSGIKTFMRAVIAQEPWLLDPLCIRKKWDEDAYKLAEHGGGEKLCFAIVWDDGDVVPNPPVLRALEMTKVALEAAGHTVIDWKALKHQELYECLASMWMAGAVSDIAATTAETSEPRLTSMSPEGSAPIETGVEYTPDISAYELWQLHKKRTSLREEYLAHWRATAASTGTGRPVDAIIAPVAPFPPPPHGLTKISAYTVVWSALNYVCCVLPVTSVNPEVDAKRSPHAFLSVRDQENYELYEPERFKNAPIGLQVIGGPLEEEAVIAMTEVVDAALKTLSAFPV</sequence>
<feature type="active site" description="Charge relay system" evidence="5">
    <location>
        <position position="131"/>
    </location>
</feature>
<evidence type="ECO:0000256" key="3">
    <source>
        <dbReference type="ARBA" id="ARBA00012922"/>
    </source>
</evidence>
<evidence type="ECO:0000259" key="6">
    <source>
        <dbReference type="Pfam" id="PF01425"/>
    </source>
</evidence>
<dbReference type="EMBL" id="JAPEVG010000020">
    <property type="protein sequence ID" value="KAJ8495856.1"/>
    <property type="molecule type" value="Genomic_DNA"/>
</dbReference>
<feature type="domain" description="Amidase" evidence="6">
    <location>
        <begin position="75"/>
        <end position="541"/>
    </location>
</feature>
<dbReference type="Proteomes" id="UP001215151">
    <property type="component" value="Unassembled WGS sequence"/>
</dbReference>
<dbReference type="PANTHER" id="PTHR46072:SF2">
    <property type="entry name" value="AMIDASE (EUROFUNG)"/>
    <property type="match status" value="1"/>
</dbReference>
<dbReference type="Pfam" id="PF01425">
    <property type="entry name" value="Amidase"/>
    <property type="match status" value="1"/>
</dbReference>
<evidence type="ECO:0000313" key="8">
    <source>
        <dbReference type="Proteomes" id="UP001215151"/>
    </source>
</evidence>
<dbReference type="InterPro" id="IPR023631">
    <property type="entry name" value="Amidase_dom"/>
</dbReference>
<dbReference type="PANTHER" id="PTHR46072">
    <property type="entry name" value="AMIDASE-RELATED-RELATED"/>
    <property type="match status" value="1"/>
</dbReference>
<evidence type="ECO:0000313" key="7">
    <source>
        <dbReference type="EMBL" id="KAJ8495856.1"/>
    </source>
</evidence>
<dbReference type="EC" id="3.5.1.4" evidence="3"/>
<evidence type="ECO:0000256" key="2">
    <source>
        <dbReference type="ARBA" id="ARBA00009199"/>
    </source>
</evidence>
<evidence type="ECO:0000256" key="1">
    <source>
        <dbReference type="ARBA" id="ARBA00001311"/>
    </source>
</evidence>